<name>A0A0W0G4E1_MONRR</name>
<protein>
    <submittedName>
        <fullName evidence="2">Uncharacterized protein</fullName>
    </submittedName>
</protein>
<sequence>MYLSAGIPEVSSSNTLVIYKRSEGWAYKTYPSIKMNTQLAASCVGLSLTFSDMYFTRKEERALVWRYPSQITTVKALYLLSRYMGLACQLYNFSLSATWRHRYHPEPVPLHICASYAAFKGFACCGLLATLHIILMLRVYALYGKSLKIGIILILIYALRHCAMIWAMTRNWDVYMDTKFDHICTASHTVNDDAGTAVFVIGEVAMQVVIHALTVSKTSGLAVAYSTTPTLVSILNRDGLYVLVAIFGALTAVVASSYEESPVSAFICPLFILLTSCAGCRVILNLRKSEETEPAQGQDIMFSTIDSAWDTMTTPRNDV</sequence>
<dbReference type="EMBL" id="LATX01001169">
    <property type="protein sequence ID" value="KTB43447.1"/>
    <property type="molecule type" value="Genomic_DNA"/>
</dbReference>
<feature type="transmembrane region" description="Helical" evidence="1">
    <location>
        <begin position="149"/>
        <end position="168"/>
    </location>
</feature>
<evidence type="ECO:0000256" key="1">
    <source>
        <dbReference type="SAM" id="Phobius"/>
    </source>
</evidence>
<organism evidence="2 3">
    <name type="scientific">Moniliophthora roreri</name>
    <name type="common">Frosty pod rot fungus</name>
    <name type="synonym">Monilia roreri</name>
    <dbReference type="NCBI Taxonomy" id="221103"/>
    <lineage>
        <taxon>Eukaryota</taxon>
        <taxon>Fungi</taxon>
        <taxon>Dikarya</taxon>
        <taxon>Basidiomycota</taxon>
        <taxon>Agaricomycotina</taxon>
        <taxon>Agaricomycetes</taxon>
        <taxon>Agaricomycetidae</taxon>
        <taxon>Agaricales</taxon>
        <taxon>Marasmiineae</taxon>
        <taxon>Marasmiaceae</taxon>
        <taxon>Moniliophthora</taxon>
    </lineage>
</organism>
<dbReference type="AlphaFoldDB" id="A0A0W0G4E1"/>
<evidence type="ECO:0000313" key="2">
    <source>
        <dbReference type="EMBL" id="KTB43447.1"/>
    </source>
</evidence>
<comment type="caution">
    <text evidence="2">The sequence shown here is derived from an EMBL/GenBank/DDBJ whole genome shotgun (WGS) entry which is preliminary data.</text>
</comment>
<keyword evidence="1" id="KW-0472">Membrane</keyword>
<feature type="transmembrane region" description="Helical" evidence="1">
    <location>
        <begin position="114"/>
        <end position="137"/>
    </location>
</feature>
<feature type="transmembrane region" description="Helical" evidence="1">
    <location>
        <begin position="76"/>
        <end position="94"/>
    </location>
</feature>
<dbReference type="Proteomes" id="UP000054988">
    <property type="component" value="Unassembled WGS sequence"/>
</dbReference>
<keyword evidence="1" id="KW-0812">Transmembrane</keyword>
<reference evidence="2 3" key="1">
    <citation type="submission" date="2015-12" db="EMBL/GenBank/DDBJ databases">
        <title>Draft genome sequence of Moniliophthora roreri, the causal agent of frosty pod rot of cacao.</title>
        <authorList>
            <person name="Aime M.C."/>
            <person name="Diaz-Valderrama J.R."/>
            <person name="Kijpornyongpan T."/>
            <person name="Phillips-Mora W."/>
        </authorList>
    </citation>
    <scope>NUCLEOTIDE SEQUENCE [LARGE SCALE GENOMIC DNA]</scope>
    <source>
        <strain evidence="2 3">MCA 2952</strain>
    </source>
</reference>
<keyword evidence="1" id="KW-1133">Transmembrane helix</keyword>
<evidence type="ECO:0000313" key="3">
    <source>
        <dbReference type="Proteomes" id="UP000054988"/>
    </source>
</evidence>
<gene>
    <name evidence="2" type="ORF">WG66_3983</name>
</gene>
<feature type="transmembrane region" description="Helical" evidence="1">
    <location>
        <begin position="208"/>
        <end position="227"/>
    </location>
</feature>
<feature type="transmembrane region" description="Helical" evidence="1">
    <location>
        <begin position="239"/>
        <end position="258"/>
    </location>
</feature>
<accession>A0A0W0G4E1</accession>
<proteinExistence type="predicted"/>
<feature type="transmembrane region" description="Helical" evidence="1">
    <location>
        <begin position="264"/>
        <end position="284"/>
    </location>
</feature>